<dbReference type="OrthoDB" id="428577at2759"/>
<sequence length="152" mass="17273">MEMSYLYWEAETTARGLESPPASPQLGTVAEESFVPNRATLDASNSVVLEVAKMTPYLDSSLKALGLHVEARTSFITYWHPSLLKHKHVALRFLPQSAYERAAPLSVDPTPDVVARIFMLFKGIKETELPMWTRAWWTWPGGRGWLVWTPRE</sequence>
<dbReference type="Proteomes" id="UP000521943">
    <property type="component" value="Unassembled WGS sequence"/>
</dbReference>
<evidence type="ECO:0000313" key="1">
    <source>
        <dbReference type="EMBL" id="KAF6748214.1"/>
    </source>
</evidence>
<gene>
    <name evidence="1" type="ORF">DFP72DRAFT_578678</name>
</gene>
<protein>
    <submittedName>
        <fullName evidence="1">Uncharacterized protein</fullName>
    </submittedName>
</protein>
<keyword evidence="2" id="KW-1185">Reference proteome</keyword>
<proteinExistence type="predicted"/>
<name>A0A8H6HK49_9AGAR</name>
<comment type="caution">
    <text evidence="1">The sequence shown here is derived from an EMBL/GenBank/DDBJ whole genome shotgun (WGS) entry which is preliminary data.</text>
</comment>
<evidence type="ECO:0000313" key="2">
    <source>
        <dbReference type="Proteomes" id="UP000521943"/>
    </source>
</evidence>
<dbReference type="EMBL" id="JACGCI010000073">
    <property type="protein sequence ID" value="KAF6748214.1"/>
    <property type="molecule type" value="Genomic_DNA"/>
</dbReference>
<accession>A0A8H6HK49</accession>
<reference evidence="1 2" key="1">
    <citation type="submission" date="2020-07" db="EMBL/GenBank/DDBJ databases">
        <title>Comparative genomics of pyrophilous fungi reveals a link between fire events and developmental genes.</title>
        <authorList>
            <consortium name="DOE Joint Genome Institute"/>
            <person name="Steindorff A.S."/>
            <person name="Carver A."/>
            <person name="Calhoun S."/>
            <person name="Stillman K."/>
            <person name="Liu H."/>
            <person name="Lipzen A."/>
            <person name="Pangilinan J."/>
            <person name="Labutti K."/>
            <person name="Bruns T.D."/>
            <person name="Grigoriev I.V."/>
        </authorList>
    </citation>
    <scope>NUCLEOTIDE SEQUENCE [LARGE SCALE GENOMIC DNA]</scope>
    <source>
        <strain evidence="1 2">CBS 144469</strain>
    </source>
</reference>
<organism evidence="1 2">
    <name type="scientific">Ephemerocybe angulata</name>
    <dbReference type="NCBI Taxonomy" id="980116"/>
    <lineage>
        <taxon>Eukaryota</taxon>
        <taxon>Fungi</taxon>
        <taxon>Dikarya</taxon>
        <taxon>Basidiomycota</taxon>
        <taxon>Agaricomycotina</taxon>
        <taxon>Agaricomycetes</taxon>
        <taxon>Agaricomycetidae</taxon>
        <taxon>Agaricales</taxon>
        <taxon>Agaricineae</taxon>
        <taxon>Psathyrellaceae</taxon>
        <taxon>Ephemerocybe</taxon>
    </lineage>
</organism>
<dbReference type="AlphaFoldDB" id="A0A8H6HK49"/>